<evidence type="ECO:0000256" key="1">
    <source>
        <dbReference type="ARBA" id="ARBA00001933"/>
    </source>
</evidence>
<keyword evidence="13" id="KW-1185">Reference proteome</keyword>
<dbReference type="EC" id="2.6.1.42" evidence="11"/>
<dbReference type="FunFam" id="3.20.10.10:FF:000004">
    <property type="entry name" value="Branched-chain-amino-acid aminotransferase"/>
    <property type="match status" value="1"/>
</dbReference>
<dbReference type="Pfam" id="PF01063">
    <property type="entry name" value="Aminotran_4"/>
    <property type="match status" value="1"/>
</dbReference>
<dbReference type="SUPFAM" id="SSF56752">
    <property type="entry name" value="D-aminoacid aminotransferase-like PLP-dependent enzymes"/>
    <property type="match status" value="1"/>
</dbReference>
<feature type="modified residue" description="N6-(pyridoxal phosphate)lysine" evidence="8">
    <location>
        <position position="193"/>
    </location>
</feature>
<evidence type="ECO:0000256" key="6">
    <source>
        <dbReference type="ARBA" id="ARBA00022898"/>
    </source>
</evidence>
<name>A0AAV5W9A1_9BILA</name>
<keyword evidence="4 11" id="KW-0028">Amino-acid biosynthesis</keyword>
<dbReference type="CDD" id="cd01557">
    <property type="entry name" value="BCAT_beta_family"/>
    <property type="match status" value="1"/>
</dbReference>
<comment type="catalytic activity">
    <reaction evidence="11">
        <text>L-valine + 2-oxoglutarate = 3-methyl-2-oxobutanoate + L-glutamate</text>
        <dbReference type="Rhea" id="RHEA:24813"/>
        <dbReference type="ChEBI" id="CHEBI:11851"/>
        <dbReference type="ChEBI" id="CHEBI:16810"/>
        <dbReference type="ChEBI" id="CHEBI:29985"/>
        <dbReference type="ChEBI" id="CHEBI:57762"/>
        <dbReference type="EC" id="2.6.1.42"/>
    </reaction>
</comment>
<dbReference type="EMBL" id="BTSY01000005">
    <property type="protein sequence ID" value="GMT27293.1"/>
    <property type="molecule type" value="Genomic_DNA"/>
</dbReference>
<keyword evidence="3 11" id="KW-0032">Aminotransferase</keyword>
<dbReference type="Gene3D" id="3.20.10.10">
    <property type="entry name" value="D-amino Acid Aminotransferase, subunit A, domain 2"/>
    <property type="match status" value="1"/>
</dbReference>
<evidence type="ECO:0000256" key="8">
    <source>
        <dbReference type="PIRSR" id="PIRSR006468-1"/>
    </source>
</evidence>
<evidence type="ECO:0000313" key="12">
    <source>
        <dbReference type="EMBL" id="GMT27293.1"/>
    </source>
</evidence>
<dbReference type="GO" id="GO:0009098">
    <property type="term" value="P:L-leucine biosynthetic process"/>
    <property type="evidence" value="ECO:0007669"/>
    <property type="project" value="TreeGrafter"/>
</dbReference>
<evidence type="ECO:0000256" key="2">
    <source>
        <dbReference type="ARBA" id="ARBA00009320"/>
    </source>
</evidence>
<dbReference type="GO" id="GO:0004084">
    <property type="term" value="F:branched-chain-amino-acid transaminase activity"/>
    <property type="evidence" value="ECO:0007669"/>
    <property type="project" value="UniProtKB-EC"/>
</dbReference>
<dbReference type="AlphaFoldDB" id="A0AAV5W9A1"/>
<evidence type="ECO:0000256" key="10">
    <source>
        <dbReference type="RuleBase" id="RU004516"/>
    </source>
</evidence>
<dbReference type="PANTHER" id="PTHR11825:SF44">
    <property type="entry name" value="BRANCHED-CHAIN-AMINO-ACID AMINOTRANSFERASE"/>
    <property type="match status" value="1"/>
</dbReference>
<dbReference type="GO" id="GO:0005739">
    <property type="term" value="C:mitochondrion"/>
    <property type="evidence" value="ECO:0007669"/>
    <property type="project" value="TreeGrafter"/>
</dbReference>
<keyword evidence="7 11" id="KW-0100">Branched-chain amino acid biosynthesis</keyword>
<comment type="similarity">
    <text evidence="2 9">Belongs to the class-IV pyridoxal-phosphate-dependent aminotransferase family.</text>
</comment>
<dbReference type="NCBIfam" id="TIGR01123">
    <property type="entry name" value="ilvE_II"/>
    <property type="match status" value="1"/>
</dbReference>
<comment type="catalytic activity">
    <reaction evidence="11">
        <text>L-leucine + 2-oxoglutarate = 4-methyl-2-oxopentanoate + L-glutamate</text>
        <dbReference type="Rhea" id="RHEA:18321"/>
        <dbReference type="ChEBI" id="CHEBI:16810"/>
        <dbReference type="ChEBI" id="CHEBI:17865"/>
        <dbReference type="ChEBI" id="CHEBI:29985"/>
        <dbReference type="ChEBI" id="CHEBI:57427"/>
        <dbReference type="EC" id="2.6.1.42"/>
    </reaction>
</comment>
<dbReference type="InterPro" id="IPR018300">
    <property type="entry name" value="Aminotrans_IV_CS"/>
</dbReference>
<feature type="non-terminal residue" evidence="12">
    <location>
        <position position="1"/>
    </location>
</feature>
<evidence type="ECO:0000256" key="9">
    <source>
        <dbReference type="RuleBase" id="RU004106"/>
    </source>
</evidence>
<dbReference type="InterPro" id="IPR033939">
    <property type="entry name" value="BCAT_family"/>
</dbReference>
<comment type="catalytic activity">
    <reaction evidence="11">
        <text>L-isoleucine + 2-oxoglutarate = (S)-3-methyl-2-oxopentanoate + L-glutamate</text>
        <dbReference type="Rhea" id="RHEA:24801"/>
        <dbReference type="ChEBI" id="CHEBI:16810"/>
        <dbReference type="ChEBI" id="CHEBI:29985"/>
        <dbReference type="ChEBI" id="CHEBI:35146"/>
        <dbReference type="ChEBI" id="CHEBI:58045"/>
        <dbReference type="EC" id="2.6.1.42"/>
    </reaction>
</comment>
<dbReference type="InterPro" id="IPR005786">
    <property type="entry name" value="B_amino_transII"/>
</dbReference>
<keyword evidence="5 11" id="KW-0808">Transferase</keyword>
<evidence type="ECO:0000256" key="4">
    <source>
        <dbReference type="ARBA" id="ARBA00022605"/>
    </source>
</evidence>
<reference evidence="12" key="1">
    <citation type="submission" date="2023-10" db="EMBL/GenBank/DDBJ databases">
        <title>Genome assembly of Pristionchus species.</title>
        <authorList>
            <person name="Yoshida K."/>
            <person name="Sommer R.J."/>
        </authorList>
    </citation>
    <scope>NUCLEOTIDE SEQUENCE</scope>
    <source>
        <strain evidence="12">RS5133</strain>
    </source>
</reference>
<evidence type="ECO:0000256" key="7">
    <source>
        <dbReference type="ARBA" id="ARBA00023304"/>
    </source>
</evidence>
<protein>
    <recommendedName>
        <fullName evidence="11">Branched-chain-amino-acid aminotransferase</fullName>
        <ecNumber evidence="11">2.6.1.42</ecNumber>
    </recommendedName>
</protein>
<dbReference type="PROSITE" id="PS00770">
    <property type="entry name" value="AA_TRANSFER_CLASS_4"/>
    <property type="match status" value="1"/>
</dbReference>
<evidence type="ECO:0000313" key="13">
    <source>
        <dbReference type="Proteomes" id="UP001432322"/>
    </source>
</evidence>
<dbReference type="InterPro" id="IPR036038">
    <property type="entry name" value="Aminotransferase-like"/>
</dbReference>
<dbReference type="PIRSF" id="PIRSF006468">
    <property type="entry name" value="BCAT1"/>
    <property type="match status" value="1"/>
</dbReference>
<dbReference type="PANTHER" id="PTHR11825">
    <property type="entry name" value="SUBGROUP IIII AMINOTRANSFERASE"/>
    <property type="match status" value="1"/>
</dbReference>
<evidence type="ECO:0000256" key="3">
    <source>
        <dbReference type="ARBA" id="ARBA00022576"/>
    </source>
</evidence>
<proteinExistence type="inferred from homology"/>
<evidence type="ECO:0000256" key="5">
    <source>
        <dbReference type="ARBA" id="ARBA00022679"/>
    </source>
</evidence>
<comment type="cofactor">
    <cofactor evidence="1 10">
        <name>pyridoxal 5'-phosphate</name>
        <dbReference type="ChEBI" id="CHEBI:597326"/>
    </cofactor>
</comment>
<dbReference type="Gene3D" id="3.30.470.10">
    <property type="match status" value="1"/>
</dbReference>
<sequence>LQHLRFLPTPTLKPLPNGTPVFGTVATDHMLEVDFRGGMWQTPKIRPLEELRVHPMSKVFHYCPTVIEGLKAFRGVDGRIRLFRPEMSAARLLASTRRAALPDFCPVQLEHMIARLISEEKAWIPKGDDTALYIRPFIMGTDANLGVGALHEAKLVVVCSPVGAYYADGWKAVKLHADPSFTRATPGGVGAYKMGCNYAPTLKLIKEAASFGCHQSLWLYGEEQLITEAGTSNLFLYWRNKKDELELITPPVTDGLILPGVTRDSILTLAKEWSEFKVTERYPTMAELREAAKEKRIIEFFGSGTAAVVFPCERIVYSDKNGSEPINIDIPQQTDGIPLYKRIYDTITGIQYGKIDRPEWVRIVD</sequence>
<gene>
    <name evidence="12" type="ORF">PFISCL1PPCAC_18590</name>
</gene>
<accession>A0AAV5W9A1</accession>
<dbReference type="InterPro" id="IPR043131">
    <property type="entry name" value="BCAT-like_N"/>
</dbReference>
<dbReference type="InterPro" id="IPR001544">
    <property type="entry name" value="Aminotrans_IV"/>
</dbReference>
<dbReference type="GO" id="GO:0009099">
    <property type="term" value="P:L-valine biosynthetic process"/>
    <property type="evidence" value="ECO:0007669"/>
    <property type="project" value="TreeGrafter"/>
</dbReference>
<comment type="caution">
    <text evidence="12">The sequence shown here is derived from an EMBL/GenBank/DDBJ whole genome shotgun (WGS) entry which is preliminary data.</text>
</comment>
<organism evidence="12 13">
    <name type="scientific">Pristionchus fissidentatus</name>
    <dbReference type="NCBI Taxonomy" id="1538716"/>
    <lineage>
        <taxon>Eukaryota</taxon>
        <taxon>Metazoa</taxon>
        <taxon>Ecdysozoa</taxon>
        <taxon>Nematoda</taxon>
        <taxon>Chromadorea</taxon>
        <taxon>Rhabditida</taxon>
        <taxon>Rhabditina</taxon>
        <taxon>Diplogasteromorpha</taxon>
        <taxon>Diplogasteroidea</taxon>
        <taxon>Neodiplogasteridae</taxon>
        <taxon>Pristionchus</taxon>
    </lineage>
</organism>
<evidence type="ECO:0000256" key="11">
    <source>
        <dbReference type="RuleBase" id="RU004517"/>
    </source>
</evidence>
<keyword evidence="6 10" id="KW-0663">Pyridoxal phosphate</keyword>
<dbReference type="Proteomes" id="UP001432322">
    <property type="component" value="Unassembled WGS sequence"/>
</dbReference>
<dbReference type="InterPro" id="IPR043132">
    <property type="entry name" value="BCAT-like_C"/>
</dbReference>
<dbReference type="FunFam" id="3.30.470.10:FF:000018">
    <property type="entry name" value="Branched-chain-amino-acid transaminase, putative"/>
    <property type="match status" value="1"/>
</dbReference>